<dbReference type="Proteomes" id="UP000620075">
    <property type="component" value="Unassembled WGS sequence"/>
</dbReference>
<proteinExistence type="inferred from homology"/>
<keyword evidence="2 7" id="KW-0813">Transport</keyword>
<feature type="transmembrane region" description="Helical" evidence="7">
    <location>
        <begin position="129"/>
        <end position="152"/>
    </location>
</feature>
<dbReference type="PANTHER" id="PTHR43744">
    <property type="entry name" value="ABC TRANSPORTER PERMEASE PROTEIN MG189-RELATED-RELATED"/>
    <property type="match status" value="1"/>
</dbReference>
<feature type="transmembrane region" description="Helical" evidence="7">
    <location>
        <begin position="212"/>
        <end position="237"/>
    </location>
</feature>
<evidence type="ECO:0000256" key="4">
    <source>
        <dbReference type="ARBA" id="ARBA00022692"/>
    </source>
</evidence>
<evidence type="ECO:0000256" key="3">
    <source>
        <dbReference type="ARBA" id="ARBA00022475"/>
    </source>
</evidence>
<dbReference type="SUPFAM" id="SSF161098">
    <property type="entry name" value="MetI-like"/>
    <property type="match status" value="1"/>
</dbReference>
<accession>A0A934NDX8</accession>
<dbReference type="EMBL" id="JAEKNQ010000035">
    <property type="protein sequence ID" value="MBJ7603364.1"/>
    <property type="molecule type" value="Genomic_DNA"/>
</dbReference>
<dbReference type="PROSITE" id="PS50928">
    <property type="entry name" value="ABC_TM1"/>
    <property type="match status" value="1"/>
</dbReference>
<organism evidence="9 10">
    <name type="scientific">Candidatus Dormiibacter inghamiae</name>
    <dbReference type="NCBI Taxonomy" id="3127013"/>
    <lineage>
        <taxon>Bacteria</taxon>
        <taxon>Bacillati</taxon>
        <taxon>Candidatus Dormiibacterota</taxon>
        <taxon>Candidatus Dormibacteria</taxon>
        <taxon>Candidatus Dormibacterales</taxon>
        <taxon>Candidatus Dormibacteraceae</taxon>
        <taxon>Candidatus Dormiibacter</taxon>
    </lineage>
</organism>
<comment type="similarity">
    <text evidence="7">Belongs to the binding-protein-dependent transport system permease family.</text>
</comment>
<name>A0A934NDX8_9BACT</name>
<dbReference type="PANTHER" id="PTHR43744:SF4">
    <property type="entry name" value="OSMOPROTECTIVE COMPOUNDS UPTAKE PERMEASE PROTEIN GGTD"/>
    <property type="match status" value="1"/>
</dbReference>
<dbReference type="RefSeq" id="WP_338179256.1">
    <property type="nucleotide sequence ID" value="NZ_JAEKNQ010000035.1"/>
</dbReference>
<keyword evidence="6 7" id="KW-0472">Membrane</keyword>
<feature type="domain" description="ABC transmembrane type-1" evidence="8">
    <location>
        <begin position="94"/>
        <end position="292"/>
    </location>
</feature>
<reference evidence="9 10" key="1">
    <citation type="submission" date="2020-10" db="EMBL/GenBank/DDBJ databases">
        <title>Ca. Dormibacterota MAGs.</title>
        <authorList>
            <person name="Montgomery K."/>
        </authorList>
    </citation>
    <scope>NUCLEOTIDE SEQUENCE [LARGE SCALE GENOMIC DNA]</scope>
    <source>
        <strain evidence="9">SC8811_S16_3</strain>
    </source>
</reference>
<dbReference type="Pfam" id="PF00528">
    <property type="entry name" value="BPD_transp_1"/>
    <property type="match status" value="1"/>
</dbReference>
<evidence type="ECO:0000313" key="10">
    <source>
        <dbReference type="Proteomes" id="UP000620075"/>
    </source>
</evidence>
<feature type="transmembrane region" description="Helical" evidence="7">
    <location>
        <begin position="271"/>
        <end position="292"/>
    </location>
</feature>
<evidence type="ECO:0000259" key="8">
    <source>
        <dbReference type="PROSITE" id="PS50928"/>
    </source>
</evidence>
<keyword evidence="3" id="KW-1003">Cell membrane</keyword>
<protein>
    <submittedName>
        <fullName evidence="9">Carbohydrate ABC transporter permease</fullName>
    </submittedName>
</protein>
<dbReference type="Gene3D" id="1.10.3720.10">
    <property type="entry name" value="MetI-like"/>
    <property type="match status" value="1"/>
</dbReference>
<comment type="subcellular location">
    <subcellularLocation>
        <location evidence="1 7">Cell membrane</location>
        <topology evidence="1 7">Multi-pass membrane protein</topology>
    </subcellularLocation>
</comment>
<evidence type="ECO:0000256" key="2">
    <source>
        <dbReference type="ARBA" id="ARBA00022448"/>
    </source>
</evidence>
<dbReference type="GO" id="GO:0055085">
    <property type="term" value="P:transmembrane transport"/>
    <property type="evidence" value="ECO:0007669"/>
    <property type="project" value="InterPro"/>
</dbReference>
<gene>
    <name evidence="9" type="ORF">JF888_09290</name>
</gene>
<evidence type="ECO:0000256" key="6">
    <source>
        <dbReference type="ARBA" id="ARBA00023136"/>
    </source>
</evidence>
<dbReference type="CDD" id="cd06261">
    <property type="entry name" value="TM_PBP2"/>
    <property type="match status" value="1"/>
</dbReference>
<dbReference type="InterPro" id="IPR000515">
    <property type="entry name" value="MetI-like"/>
</dbReference>
<dbReference type="GO" id="GO:0005886">
    <property type="term" value="C:plasma membrane"/>
    <property type="evidence" value="ECO:0007669"/>
    <property type="project" value="UniProtKB-SubCell"/>
</dbReference>
<evidence type="ECO:0000313" key="9">
    <source>
        <dbReference type="EMBL" id="MBJ7603364.1"/>
    </source>
</evidence>
<dbReference type="AlphaFoldDB" id="A0A934NDX8"/>
<dbReference type="InterPro" id="IPR035906">
    <property type="entry name" value="MetI-like_sf"/>
</dbReference>
<keyword evidence="5 7" id="KW-1133">Transmembrane helix</keyword>
<evidence type="ECO:0000256" key="7">
    <source>
        <dbReference type="RuleBase" id="RU363032"/>
    </source>
</evidence>
<evidence type="ECO:0000256" key="1">
    <source>
        <dbReference type="ARBA" id="ARBA00004651"/>
    </source>
</evidence>
<feature type="transmembrane region" description="Helical" evidence="7">
    <location>
        <begin position="94"/>
        <end position="117"/>
    </location>
</feature>
<evidence type="ECO:0000256" key="5">
    <source>
        <dbReference type="ARBA" id="ARBA00022989"/>
    </source>
</evidence>
<feature type="transmembrane region" description="Helical" evidence="7">
    <location>
        <begin position="172"/>
        <end position="191"/>
    </location>
</feature>
<keyword evidence="4 7" id="KW-0812">Transmembrane</keyword>
<comment type="caution">
    <text evidence="9">The sequence shown here is derived from an EMBL/GenBank/DDBJ whole genome shotgun (WGS) entry which is preliminary data.</text>
</comment>
<feature type="transmembrane region" description="Helical" evidence="7">
    <location>
        <begin position="30"/>
        <end position="52"/>
    </location>
</feature>
<sequence length="307" mass="33249">MSIAVADRPGTAATAARFSPRWISDRLSKVVLHVAVIGLTAAWIVPTAGILVTSFRPFSKISTSGWWTALAPSFSFTVDNYSKVLGSSNLGQSFFNSFMISIPGTIIPIAIAAFAAYAFSWMKFWGRDWIFLGIVGVLAIPLQLSFVPVLSFFVAHGITSANLSWAPFLPVWLAHTGYGLPFSIYLLANFFRALPSDLFESAEIDGAGTLTVFFRIVLPLSVPALASLVIFQFLWIWNDLLVALIYVGGAPEVAPLTVTLANLTNSLGQGYHLLTAAAFFSMIIPLIVFLSLQRYFVRGILAGSVKG</sequence>